<reference evidence="11" key="2">
    <citation type="submission" date="2025-08" db="UniProtKB">
        <authorList>
            <consortium name="Ensembl"/>
        </authorList>
    </citation>
    <scope>IDENTIFICATION</scope>
</reference>
<keyword evidence="7" id="KW-0539">Nucleus</keyword>
<dbReference type="SUPFAM" id="SSF57667">
    <property type="entry name" value="beta-beta-alpha zinc fingers"/>
    <property type="match status" value="4"/>
</dbReference>
<feature type="domain" description="C2H2-type" evidence="10">
    <location>
        <begin position="292"/>
        <end position="319"/>
    </location>
</feature>
<keyword evidence="6" id="KW-0862">Zinc</keyword>
<evidence type="ECO:0000256" key="6">
    <source>
        <dbReference type="ARBA" id="ARBA00022833"/>
    </source>
</evidence>
<evidence type="ECO:0000256" key="1">
    <source>
        <dbReference type="ARBA" id="ARBA00004123"/>
    </source>
</evidence>
<dbReference type="GeneTree" id="ENSGT00980000198710"/>
<evidence type="ECO:0000256" key="3">
    <source>
        <dbReference type="ARBA" id="ARBA00022723"/>
    </source>
</evidence>
<evidence type="ECO:0000256" key="9">
    <source>
        <dbReference type="SAM" id="MobiDB-lite"/>
    </source>
</evidence>
<feature type="domain" description="C2H2-type" evidence="10">
    <location>
        <begin position="348"/>
        <end position="375"/>
    </location>
</feature>
<evidence type="ECO:0000256" key="7">
    <source>
        <dbReference type="ARBA" id="ARBA00023242"/>
    </source>
</evidence>
<feature type="domain" description="C2H2-type" evidence="10">
    <location>
        <begin position="457"/>
        <end position="479"/>
    </location>
</feature>
<evidence type="ECO:0000256" key="4">
    <source>
        <dbReference type="ARBA" id="ARBA00022737"/>
    </source>
</evidence>
<reference evidence="11" key="3">
    <citation type="submission" date="2025-09" db="UniProtKB">
        <authorList>
            <consortium name="Ensembl"/>
        </authorList>
    </citation>
    <scope>IDENTIFICATION</scope>
</reference>
<dbReference type="PANTHER" id="PTHR24408:SF34">
    <property type="entry name" value="ZINC FINGER PROTEIN 672-RELATED"/>
    <property type="match status" value="1"/>
</dbReference>
<dbReference type="PANTHER" id="PTHR24408">
    <property type="entry name" value="ZINC FINGER PROTEIN"/>
    <property type="match status" value="1"/>
</dbReference>
<dbReference type="FunFam" id="3.30.160.60:FF:000058">
    <property type="entry name" value="Zinc finger protein 2 homolog"/>
    <property type="match status" value="1"/>
</dbReference>
<organism evidence="11 12">
    <name type="scientific">Erpetoichthys calabaricus</name>
    <name type="common">Rope fish</name>
    <name type="synonym">Calamoichthys calabaricus</name>
    <dbReference type="NCBI Taxonomy" id="27687"/>
    <lineage>
        <taxon>Eukaryota</taxon>
        <taxon>Metazoa</taxon>
        <taxon>Chordata</taxon>
        <taxon>Craniata</taxon>
        <taxon>Vertebrata</taxon>
        <taxon>Euteleostomi</taxon>
        <taxon>Actinopterygii</taxon>
        <taxon>Polypteriformes</taxon>
        <taxon>Polypteridae</taxon>
        <taxon>Erpetoichthys</taxon>
    </lineage>
</organism>
<keyword evidence="5 8" id="KW-0863">Zinc-finger</keyword>
<dbReference type="SMART" id="SM00355">
    <property type="entry name" value="ZnF_C2H2"/>
    <property type="match status" value="8"/>
</dbReference>
<dbReference type="GO" id="GO:0008270">
    <property type="term" value="F:zinc ion binding"/>
    <property type="evidence" value="ECO:0007669"/>
    <property type="project" value="UniProtKB-KW"/>
</dbReference>
<dbReference type="GO" id="GO:0000981">
    <property type="term" value="F:DNA-binding transcription factor activity, RNA polymerase II-specific"/>
    <property type="evidence" value="ECO:0007669"/>
    <property type="project" value="TreeGrafter"/>
</dbReference>
<protein>
    <submittedName>
        <fullName evidence="11">Zinc finger protein OZF-like</fullName>
    </submittedName>
</protein>
<dbReference type="RefSeq" id="XP_028657242.1">
    <property type="nucleotide sequence ID" value="XM_028801409.2"/>
</dbReference>
<evidence type="ECO:0000256" key="8">
    <source>
        <dbReference type="PROSITE-ProRule" id="PRU00042"/>
    </source>
</evidence>
<feature type="domain" description="C2H2-type" evidence="10">
    <location>
        <begin position="320"/>
        <end position="347"/>
    </location>
</feature>
<dbReference type="Ensembl" id="ENSECRT00000003362.1">
    <property type="protein sequence ID" value="ENSECRP00000003305.1"/>
    <property type="gene ID" value="ENSECRG00000002270.1"/>
</dbReference>
<dbReference type="InterPro" id="IPR013087">
    <property type="entry name" value="Znf_C2H2_type"/>
</dbReference>
<comment type="similarity">
    <text evidence="2">Belongs to the krueppel C2H2-type zinc-finger protein family.</text>
</comment>
<feature type="domain" description="C2H2-type" evidence="10">
    <location>
        <begin position="404"/>
        <end position="431"/>
    </location>
</feature>
<keyword evidence="12" id="KW-1185">Reference proteome</keyword>
<dbReference type="FunFam" id="3.30.160.60:FF:000100">
    <property type="entry name" value="Zinc finger 45-like"/>
    <property type="match status" value="2"/>
</dbReference>
<sequence>MSPAEKGVSTEETHCTGKEEATGLDSASLSEESLEEYVPVRMKEEEYEQRCSRIKEEVFDPEYDVVVENNLDTGSVGIKSEECDSESSVCIKAEGCESEVYETPEYETSQGSRDESLKMESYPSSGHMDMDIFRSAQKQQSSSQLLDTVKREREEEEEDMLLEEHSYCRAWEEETPAHSANQLRTMKTKRACADDNDDKDKEGICLPSHPTLSPEQENGLKSGILQNIHEPALSSNIGEIGVIASESNIDTTFVKKFYTIERPFACTDCGKKFIRKCHLQQHERTHTGEKPHCCTECGKRFLEKGTLQTHMRTHTGEKPFGCVECGKKFTEKKTLQNHDKIHAAAKPHRCTECGMRFVLLSDLLCHLRIHIMEKPYSCKQCGKKFSQYSLLQRHKMIHPEEKPYGCTECNLSFKFMENLLQHQRIHTSQKPYLYSEERAKQKPFPPEQKMQQSDTIYRCNVCGKEYKMKVWLEQHERFHRWIKCKEELAVQKTLQEHPISNESNIFCCSECGDVFTQKGNLQQHLKIHSSQRFLK</sequence>
<proteinExistence type="inferred from homology"/>
<dbReference type="FunFam" id="3.30.160.60:FF:001498">
    <property type="entry name" value="Zinc finger protein 404"/>
    <property type="match status" value="1"/>
</dbReference>
<dbReference type="InterPro" id="IPR036236">
    <property type="entry name" value="Znf_C2H2_sf"/>
</dbReference>
<dbReference type="GeneID" id="114651584"/>
<evidence type="ECO:0000256" key="5">
    <source>
        <dbReference type="ARBA" id="ARBA00022771"/>
    </source>
</evidence>
<evidence type="ECO:0000313" key="12">
    <source>
        <dbReference type="Proteomes" id="UP000694620"/>
    </source>
</evidence>
<dbReference type="Pfam" id="PF00096">
    <property type="entry name" value="zf-C2H2"/>
    <property type="match status" value="5"/>
</dbReference>
<dbReference type="GO" id="GO:0043565">
    <property type="term" value="F:sequence-specific DNA binding"/>
    <property type="evidence" value="ECO:0007669"/>
    <property type="project" value="TreeGrafter"/>
</dbReference>
<dbReference type="OrthoDB" id="8685330at2759"/>
<evidence type="ECO:0000259" key="10">
    <source>
        <dbReference type="PROSITE" id="PS50157"/>
    </source>
</evidence>
<dbReference type="PROSITE" id="PS00028">
    <property type="entry name" value="ZINC_FINGER_C2H2_1"/>
    <property type="match status" value="8"/>
</dbReference>
<evidence type="ECO:0000313" key="11">
    <source>
        <dbReference type="Ensembl" id="ENSECRP00000003305.1"/>
    </source>
</evidence>
<gene>
    <name evidence="11" type="primary">LOC114651584</name>
</gene>
<keyword evidence="3" id="KW-0479">Metal-binding</keyword>
<dbReference type="FunFam" id="3.30.160.60:FF:000414">
    <property type="entry name" value="Zinc finger protein 398"/>
    <property type="match status" value="1"/>
</dbReference>
<feature type="domain" description="C2H2-type" evidence="10">
    <location>
        <begin position="376"/>
        <end position="403"/>
    </location>
</feature>
<keyword evidence="4" id="KW-0677">Repeat</keyword>
<accession>A0A8C4X3R4</accession>
<comment type="subcellular location">
    <subcellularLocation>
        <location evidence="1">Nucleus</location>
    </subcellularLocation>
</comment>
<dbReference type="Pfam" id="PF13894">
    <property type="entry name" value="zf-C2H2_4"/>
    <property type="match status" value="1"/>
</dbReference>
<feature type="region of interest" description="Disordered" evidence="9">
    <location>
        <begin position="102"/>
        <end position="123"/>
    </location>
</feature>
<name>A0A8C4X3R4_ERPCA</name>
<feature type="domain" description="C2H2-type" evidence="10">
    <location>
        <begin position="506"/>
        <end position="533"/>
    </location>
</feature>
<dbReference type="FunFam" id="3.30.160.60:FF:000446">
    <property type="entry name" value="Zinc finger protein"/>
    <property type="match status" value="1"/>
</dbReference>
<dbReference type="AlphaFoldDB" id="A0A8C4X3R4"/>
<dbReference type="GO" id="GO:0005634">
    <property type="term" value="C:nucleus"/>
    <property type="evidence" value="ECO:0007669"/>
    <property type="project" value="UniProtKB-SubCell"/>
</dbReference>
<reference evidence="11" key="1">
    <citation type="submission" date="2021-06" db="EMBL/GenBank/DDBJ databases">
        <authorList>
            <consortium name="Wellcome Sanger Institute Data Sharing"/>
        </authorList>
    </citation>
    <scope>NUCLEOTIDE SEQUENCE [LARGE SCALE GENOMIC DNA]</scope>
</reference>
<feature type="domain" description="C2H2-type" evidence="10">
    <location>
        <begin position="264"/>
        <end position="291"/>
    </location>
</feature>
<dbReference type="Gene3D" id="3.30.160.60">
    <property type="entry name" value="Classic Zinc Finger"/>
    <property type="match status" value="7"/>
</dbReference>
<dbReference type="Proteomes" id="UP000694620">
    <property type="component" value="Chromosome 5"/>
</dbReference>
<feature type="compositionally biased region" description="Basic and acidic residues" evidence="9">
    <location>
        <begin position="8"/>
        <end position="21"/>
    </location>
</feature>
<dbReference type="PROSITE" id="PS50157">
    <property type="entry name" value="ZINC_FINGER_C2H2_2"/>
    <property type="match status" value="8"/>
</dbReference>
<dbReference type="FunFam" id="3.30.160.60:FF:002343">
    <property type="entry name" value="Zinc finger protein 33A"/>
    <property type="match status" value="1"/>
</dbReference>
<evidence type="ECO:0000256" key="2">
    <source>
        <dbReference type="ARBA" id="ARBA00006991"/>
    </source>
</evidence>
<feature type="region of interest" description="Disordered" evidence="9">
    <location>
        <begin position="1"/>
        <end position="37"/>
    </location>
</feature>